<dbReference type="OrthoDB" id="7069355at2"/>
<name>A0A2S9JS08_9SPHI</name>
<evidence type="ECO:0000259" key="2">
    <source>
        <dbReference type="Pfam" id="PF18160"/>
    </source>
</evidence>
<feature type="transmembrane region" description="Helical" evidence="1">
    <location>
        <begin position="74"/>
        <end position="93"/>
    </location>
</feature>
<evidence type="ECO:0000313" key="4">
    <source>
        <dbReference type="Proteomes" id="UP000238642"/>
    </source>
</evidence>
<comment type="caution">
    <text evidence="3">The sequence shown here is derived from an EMBL/GenBank/DDBJ whole genome shotgun (WGS) entry which is preliminary data.</text>
</comment>
<evidence type="ECO:0000256" key="1">
    <source>
        <dbReference type="SAM" id="Phobius"/>
    </source>
</evidence>
<dbReference type="AlphaFoldDB" id="A0A2S9JS08"/>
<dbReference type="EMBL" id="PVBS01000001">
    <property type="protein sequence ID" value="PRD56034.1"/>
    <property type="molecule type" value="Genomic_DNA"/>
</dbReference>
<dbReference type="Pfam" id="PF18160">
    <property type="entry name" value="SLATT_5"/>
    <property type="match status" value="1"/>
</dbReference>
<keyword evidence="1" id="KW-0812">Transmembrane</keyword>
<reference evidence="3 4" key="1">
    <citation type="submission" date="2018-02" db="EMBL/GenBank/DDBJ databases">
        <title>The draft genome of Sphingobacterium gobiense H7.</title>
        <authorList>
            <person name="Li L."/>
            <person name="Liu L."/>
            <person name="Zhang X."/>
            <person name="Wang T."/>
            <person name="Liang L."/>
        </authorList>
    </citation>
    <scope>NUCLEOTIDE SEQUENCE [LARGE SCALE GENOMIC DNA]</scope>
    <source>
        <strain evidence="3 4">ACCC 05757</strain>
    </source>
</reference>
<feature type="domain" description="SMODS and SLOG-associating 2TM effector" evidence="2">
    <location>
        <begin position="16"/>
        <end position="208"/>
    </location>
</feature>
<sequence>MAEKSIFTGSKAYLEKSFLEELAYKVWTTKGARFKADERLRDKARMSSISMSIFSAYLIIASLISVYVGSHASMNFQLINYFVTALSIILLVLSQYESNQDYKLRAIKFHECALEISDLYNQLRIFKTLGPPATDEENRAFCSDITKRYEAILCKYENHLPIDYDMFRVSKVDYFTEFKEKARRIKFKNWWMVYGWYTLLLIGTPLVFIGLSFVKF</sequence>
<keyword evidence="1" id="KW-0472">Membrane</keyword>
<keyword evidence="1" id="KW-1133">Transmembrane helix</keyword>
<evidence type="ECO:0000313" key="3">
    <source>
        <dbReference type="EMBL" id="PRD56034.1"/>
    </source>
</evidence>
<accession>A0A2S9JS08</accession>
<protein>
    <recommendedName>
        <fullName evidence="2">SMODS and SLOG-associating 2TM effector domain-containing protein</fullName>
    </recommendedName>
</protein>
<feature type="transmembrane region" description="Helical" evidence="1">
    <location>
        <begin position="191"/>
        <end position="214"/>
    </location>
</feature>
<gene>
    <name evidence="3" type="ORF">C5749_01725</name>
</gene>
<dbReference type="RefSeq" id="WP_105722449.1">
    <property type="nucleotide sequence ID" value="NZ_PVBS01000001.1"/>
</dbReference>
<dbReference type="NCBIfam" id="NF033631">
    <property type="entry name" value="SLATT_5"/>
    <property type="match status" value="1"/>
</dbReference>
<keyword evidence="4" id="KW-1185">Reference proteome</keyword>
<organism evidence="3 4">
    <name type="scientific">Sphingobacterium gobiense</name>
    <dbReference type="NCBI Taxonomy" id="1382456"/>
    <lineage>
        <taxon>Bacteria</taxon>
        <taxon>Pseudomonadati</taxon>
        <taxon>Bacteroidota</taxon>
        <taxon>Sphingobacteriia</taxon>
        <taxon>Sphingobacteriales</taxon>
        <taxon>Sphingobacteriaceae</taxon>
        <taxon>Sphingobacterium</taxon>
    </lineage>
</organism>
<dbReference type="InterPro" id="IPR041115">
    <property type="entry name" value="SLATT_5"/>
</dbReference>
<feature type="transmembrane region" description="Helical" evidence="1">
    <location>
        <begin position="49"/>
        <end position="68"/>
    </location>
</feature>
<dbReference type="Proteomes" id="UP000238642">
    <property type="component" value="Unassembled WGS sequence"/>
</dbReference>
<proteinExistence type="predicted"/>